<dbReference type="OrthoDB" id="900053at2"/>
<feature type="active site" description="Charge relay system" evidence="8">
    <location>
        <position position="487"/>
    </location>
</feature>
<dbReference type="PROSITE" id="PS51257">
    <property type="entry name" value="PROKAR_LIPOPROTEIN"/>
    <property type="match status" value="1"/>
</dbReference>
<dbReference type="SMART" id="SM00060">
    <property type="entry name" value="FN3"/>
    <property type="match status" value="3"/>
</dbReference>
<evidence type="ECO:0000256" key="6">
    <source>
        <dbReference type="ARBA" id="ARBA00022801"/>
    </source>
</evidence>
<keyword evidence="4 8" id="KW-0645">Protease</keyword>
<dbReference type="InterPro" id="IPR022398">
    <property type="entry name" value="Peptidase_S8_His-AS"/>
</dbReference>
<dbReference type="SUPFAM" id="SSF49384">
    <property type="entry name" value="Carbohydrate-binding domain"/>
    <property type="match status" value="1"/>
</dbReference>
<keyword evidence="9" id="KW-0732">Signal</keyword>
<evidence type="ECO:0000256" key="9">
    <source>
        <dbReference type="SAM" id="SignalP"/>
    </source>
</evidence>
<dbReference type="InterPro" id="IPR036116">
    <property type="entry name" value="FN3_sf"/>
</dbReference>
<organism evidence="12 13">
    <name type="scientific">Acetivibrio mesophilus</name>
    <dbReference type="NCBI Taxonomy" id="2487273"/>
    <lineage>
        <taxon>Bacteria</taxon>
        <taxon>Bacillati</taxon>
        <taxon>Bacillota</taxon>
        <taxon>Clostridia</taxon>
        <taxon>Eubacteriales</taxon>
        <taxon>Oscillospiraceae</taxon>
        <taxon>Acetivibrio</taxon>
    </lineage>
</organism>
<dbReference type="SUPFAM" id="SSF50965">
    <property type="entry name" value="Galactose oxidase, central domain"/>
    <property type="match status" value="1"/>
</dbReference>
<keyword evidence="2" id="KW-0880">Kelch repeat</keyword>
<dbReference type="SUPFAM" id="SSF52743">
    <property type="entry name" value="Subtilisin-like"/>
    <property type="match status" value="1"/>
</dbReference>
<dbReference type="PROSITE" id="PS00137">
    <property type="entry name" value="SUBTILASE_HIS"/>
    <property type="match status" value="1"/>
</dbReference>
<evidence type="ECO:0008006" key="14">
    <source>
        <dbReference type="Google" id="ProtNLM"/>
    </source>
</evidence>
<evidence type="ECO:0000256" key="3">
    <source>
        <dbReference type="ARBA" id="ARBA00022525"/>
    </source>
</evidence>
<dbReference type="GO" id="GO:0030246">
    <property type="term" value="F:carbohydrate binding"/>
    <property type="evidence" value="ECO:0007669"/>
    <property type="project" value="InterPro"/>
</dbReference>
<keyword evidence="5" id="KW-0677">Repeat</keyword>
<accession>A0A4Q0I1N5</accession>
<dbReference type="InterPro" id="IPR006652">
    <property type="entry name" value="Kelch_1"/>
</dbReference>
<feature type="domain" description="Fibronectin type-III" evidence="10">
    <location>
        <begin position="750"/>
        <end position="832"/>
    </location>
</feature>
<evidence type="ECO:0000313" key="12">
    <source>
        <dbReference type="EMBL" id="RXE58134.1"/>
    </source>
</evidence>
<dbReference type="InterPro" id="IPR036439">
    <property type="entry name" value="Dockerin_dom_sf"/>
</dbReference>
<dbReference type="Pfam" id="PF00041">
    <property type="entry name" value="fn3"/>
    <property type="match status" value="1"/>
</dbReference>
<dbReference type="Gene3D" id="3.40.50.200">
    <property type="entry name" value="Peptidase S8/S53 domain"/>
    <property type="match status" value="1"/>
</dbReference>
<dbReference type="InterPro" id="IPR011043">
    <property type="entry name" value="Gal_Oxase/kelch_b-propeller"/>
</dbReference>
<dbReference type="InterPro" id="IPR036852">
    <property type="entry name" value="Peptidase_S8/S53_dom_sf"/>
</dbReference>
<keyword evidence="6 8" id="KW-0378">Hydrolase</keyword>
<evidence type="ECO:0000313" key="13">
    <source>
        <dbReference type="Proteomes" id="UP000289166"/>
    </source>
</evidence>
<name>A0A4Q0I1N5_9FIRM</name>
<dbReference type="InterPro" id="IPR003961">
    <property type="entry name" value="FN3_dom"/>
</dbReference>
<dbReference type="InterPro" id="IPR008979">
    <property type="entry name" value="Galactose-bd-like_sf"/>
</dbReference>
<dbReference type="Pfam" id="PF24681">
    <property type="entry name" value="Kelch_KLHDC2_KLHL20_DRC7"/>
    <property type="match status" value="1"/>
</dbReference>
<dbReference type="CDD" id="cd14256">
    <property type="entry name" value="Dockerin_I"/>
    <property type="match status" value="1"/>
</dbReference>
<comment type="caution">
    <text evidence="12">The sequence shown here is derived from an EMBL/GenBank/DDBJ whole genome shotgun (WGS) entry which is preliminary data.</text>
</comment>
<dbReference type="PANTHER" id="PTHR45632">
    <property type="entry name" value="LD33804P"/>
    <property type="match status" value="1"/>
</dbReference>
<gene>
    <name evidence="12" type="ORF">EFD62_14045</name>
</gene>
<proteinExistence type="inferred from homology"/>
<comment type="similarity">
    <text evidence="8">Belongs to the peptidase S8 family.</text>
</comment>
<evidence type="ECO:0000256" key="1">
    <source>
        <dbReference type="ARBA" id="ARBA00004613"/>
    </source>
</evidence>
<dbReference type="InterPro" id="IPR000209">
    <property type="entry name" value="Peptidase_S8/S53_dom"/>
</dbReference>
<dbReference type="PRINTS" id="PR00723">
    <property type="entry name" value="SUBTILISIN"/>
</dbReference>
<evidence type="ECO:0000259" key="10">
    <source>
        <dbReference type="PROSITE" id="PS50853"/>
    </source>
</evidence>
<reference evidence="13" key="1">
    <citation type="submission" date="2018-11" db="EMBL/GenBank/DDBJ databases">
        <title>Genome sequencing of a novel mesophilic and cellulolytic organism within the genus Hungateiclostridium.</title>
        <authorList>
            <person name="Rettenmaier R."/>
            <person name="Liebl W."/>
            <person name="Zverlov V."/>
        </authorList>
    </citation>
    <scope>NUCLEOTIDE SEQUENCE [LARGE SCALE GENOMIC DNA]</scope>
    <source>
        <strain evidence="13">N2K1</strain>
    </source>
</reference>
<dbReference type="GO" id="GO:0005576">
    <property type="term" value="C:extracellular region"/>
    <property type="evidence" value="ECO:0007669"/>
    <property type="project" value="UniProtKB-SubCell"/>
</dbReference>
<dbReference type="InterPro" id="IPR008965">
    <property type="entry name" value="CBM2/CBM3_carb-bd_dom_sf"/>
</dbReference>
<feature type="domain" description="Dockerin" evidence="11">
    <location>
        <begin position="1548"/>
        <end position="1618"/>
    </location>
</feature>
<evidence type="ECO:0000256" key="4">
    <source>
        <dbReference type="ARBA" id="ARBA00022670"/>
    </source>
</evidence>
<dbReference type="Gene3D" id="1.10.1330.10">
    <property type="entry name" value="Dockerin domain"/>
    <property type="match status" value="1"/>
</dbReference>
<dbReference type="PROSITE" id="PS00448">
    <property type="entry name" value="CLOS_CELLULOSOME_RPT"/>
    <property type="match status" value="1"/>
</dbReference>
<dbReference type="InterPro" id="IPR015915">
    <property type="entry name" value="Kelch-typ_b-propeller"/>
</dbReference>
<dbReference type="PANTHER" id="PTHR45632:SF3">
    <property type="entry name" value="KELCH-LIKE PROTEIN 32"/>
    <property type="match status" value="1"/>
</dbReference>
<feature type="signal peptide" evidence="9">
    <location>
        <begin position="1"/>
        <end position="28"/>
    </location>
</feature>
<evidence type="ECO:0000256" key="5">
    <source>
        <dbReference type="ARBA" id="ARBA00022737"/>
    </source>
</evidence>
<dbReference type="CDD" id="cd08548">
    <property type="entry name" value="Type_I_cohesin_like"/>
    <property type="match status" value="1"/>
</dbReference>
<protein>
    <recommendedName>
        <fullName evidence="14">Dockerin domain-containing protein</fullName>
    </recommendedName>
</protein>
<dbReference type="Gene3D" id="2.60.40.10">
    <property type="entry name" value="Immunoglobulins"/>
    <property type="match status" value="1"/>
</dbReference>
<dbReference type="PRINTS" id="PR00501">
    <property type="entry name" value="KELCHREPEAT"/>
</dbReference>
<evidence type="ECO:0000256" key="7">
    <source>
        <dbReference type="ARBA" id="ARBA00022825"/>
    </source>
</evidence>
<dbReference type="GO" id="GO:0004252">
    <property type="term" value="F:serine-type endopeptidase activity"/>
    <property type="evidence" value="ECO:0007669"/>
    <property type="project" value="UniProtKB-UniRule"/>
</dbReference>
<dbReference type="SMART" id="SM00612">
    <property type="entry name" value="Kelch"/>
    <property type="match status" value="11"/>
</dbReference>
<dbReference type="SUPFAM" id="SSF49785">
    <property type="entry name" value="Galactose-binding domain-like"/>
    <property type="match status" value="1"/>
</dbReference>
<dbReference type="CDD" id="cd00063">
    <property type="entry name" value="FN3"/>
    <property type="match status" value="2"/>
</dbReference>
<evidence type="ECO:0000259" key="11">
    <source>
        <dbReference type="PROSITE" id="PS51766"/>
    </source>
</evidence>
<dbReference type="PROSITE" id="PS51892">
    <property type="entry name" value="SUBTILASE"/>
    <property type="match status" value="1"/>
</dbReference>
<dbReference type="InterPro" id="IPR013783">
    <property type="entry name" value="Ig-like_fold"/>
</dbReference>
<comment type="subcellular location">
    <subcellularLocation>
        <location evidence="1">Secreted</location>
    </subcellularLocation>
</comment>
<dbReference type="GO" id="GO:0000272">
    <property type="term" value="P:polysaccharide catabolic process"/>
    <property type="evidence" value="ECO:0007669"/>
    <property type="project" value="InterPro"/>
</dbReference>
<keyword evidence="13" id="KW-1185">Reference proteome</keyword>
<feature type="active site" description="Charge relay system" evidence="8">
    <location>
        <position position="249"/>
    </location>
</feature>
<dbReference type="Gene3D" id="2.120.10.80">
    <property type="entry name" value="Kelch-type beta propeller"/>
    <property type="match status" value="3"/>
</dbReference>
<dbReference type="SUPFAM" id="SSF117281">
    <property type="entry name" value="Kelch motif"/>
    <property type="match status" value="1"/>
</dbReference>
<dbReference type="Pfam" id="PF00082">
    <property type="entry name" value="Peptidase_S8"/>
    <property type="match status" value="1"/>
</dbReference>
<dbReference type="EMBL" id="RLII01000024">
    <property type="protein sequence ID" value="RXE58134.1"/>
    <property type="molecule type" value="Genomic_DNA"/>
</dbReference>
<dbReference type="InterPro" id="IPR056737">
    <property type="entry name" value="Beta-prop_ATRN-MKLN-like"/>
</dbReference>
<dbReference type="SUPFAM" id="SSF49265">
    <property type="entry name" value="Fibronectin type III"/>
    <property type="match status" value="1"/>
</dbReference>
<keyword evidence="7 8" id="KW-0720">Serine protease</keyword>
<keyword evidence="3" id="KW-0964">Secreted</keyword>
<dbReference type="InterPro" id="IPR034058">
    <property type="entry name" value="TagA/B/C/D_pept_dom"/>
</dbReference>
<dbReference type="InterPro" id="IPR002105">
    <property type="entry name" value="Dockerin_1_rpt"/>
</dbReference>
<dbReference type="SUPFAM" id="SSF63446">
    <property type="entry name" value="Type I dockerin domain"/>
    <property type="match status" value="1"/>
</dbReference>
<dbReference type="InterPro" id="IPR023828">
    <property type="entry name" value="Peptidase_S8_Ser-AS"/>
</dbReference>
<dbReference type="Pfam" id="PF00963">
    <property type="entry name" value="Cohesin"/>
    <property type="match status" value="1"/>
</dbReference>
<dbReference type="GO" id="GO:0004553">
    <property type="term" value="F:hydrolase activity, hydrolyzing O-glycosyl compounds"/>
    <property type="evidence" value="ECO:0007669"/>
    <property type="project" value="InterPro"/>
</dbReference>
<dbReference type="GO" id="GO:0006508">
    <property type="term" value="P:proteolysis"/>
    <property type="evidence" value="ECO:0007669"/>
    <property type="project" value="UniProtKB-KW"/>
</dbReference>
<dbReference type="Gene3D" id="2.60.120.380">
    <property type="match status" value="1"/>
</dbReference>
<dbReference type="Proteomes" id="UP000289166">
    <property type="component" value="Unassembled WGS sequence"/>
</dbReference>
<dbReference type="PROSITE" id="PS50853">
    <property type="entry name" value="FN3"/>
    <property type="match status" value="1"/>
</dbReference>
<evidence type="ECO:0000256" key="2">
    <source>
        <dbReference type="ARBA" id="ARBA00022441"/>
    </source>
</evidence>
<feature type="chain" id="PRO_5020749072" description="Dockerin domain-containing protein" evidence="9">
    <location>
        <begin position="29"/>
        <end position="1621"/>
    </location>
</feature>
<dbReference type="Pfam" id="PF24981">
    <property type="entry name" value="Beta-prop_ATRN-LZTR1"/>
    <property type="match status" value="1"/>
</dbReference>
<dbReference type="RefSeq" id="WP_128706311.1">
    <property type="nucleotide sequence ID" value="NZ_RLII01000024.1"/>
</dbReference>
<sequence length="1621" mass="177046">MKFKKLMAFLLSASIVLSASCSSVNVSAAENTSNKSKKIYLKAATLEPRKRSFMLMAKRYSSNEEGAYIVSFNGPITDEMKNDVMELGVKFIDYTPEYSYLCYMTADTAEKVKGISHVVDVLTYENEYKIDPALLSKFSENKGIKSLIGIDTPSLELDVRISTFGIDDSNLISEIEKLGASNVSLRENNIYAKISADKIEELSELKSVKFIEEVPEYELFNDKASGIIQSEIASTFGYEGEGQIVGIADTGLDKGISGLNNGTIHKDFSGRIIKIIDWVNDTGSDQNGHGTHVAGSIAGNGEMSQGKIKGMAPKANLVIQKIGAYDGSIYMNSFYNLLQEAYDNGVRIHNNSWGKDSQGAYASDSADLDSFVWSHKDMLVVVSAGNNGPDECTIGSPATAKNCLTVGATENFRPNMNLYYGQNISDDPNETAFFSSRGCQDGRIKPDVVAPGTYIASTMSSLIFDELSLFTYYYPGNSNYHFMNGTSMAAPITSGSVAVIREYITKNYNIVPSAALLKAFVINGALDQSGHSQDKGWGKVSLYDSMFGTQIINDTVSLSQDEKSTYTISCTRTDTPLKITLVWSDYPAAVQNAATLVNDLDLKVTSPDGSVTYYGNDFTLPYDSDFDRTNNVENVIIANPVAGNYTIEVSAHSVPYGPQPFALVSSSDFFSTTKTIKATSTTDSITINWDPVPGAMSYDVEVDGTNIVNISGTSYTHSNLTPNSEHQYRVRAKNAVTHSAWSSTFTYSTILNTPVLNNIWVDDGVQLTWNPVPEATYYDIYMNDSYLGTVYSNTYTITDLVPNTKYRFFIRAKTDFNTSDSSNILEFVTPDIGVSYRNSMTSERMNFGAVASKTGKIYVAGGTNGTHYLNTLEEFDPDTNTWTQKAPMSQKRSGVGIVEADNGKIYAIGGFDGNSYLNTVEEYDPINDSWTVKTSMNAPRSNFGIAFTAGKIYVMGGYDGTTLESVEVYDPYTDTWTGATDMPTARSNFGAGVVNGKIIAMGGICGTDNLKSVEEYDLSSGKWTVKNELSNYISDFSVCEANGKLFISGGRNSNQIIKYDPLTCSETKVAQLPSNVFGHASALENGKLYILGGFANTSCSNQNLRYLLQNEGWRKESAMINANSFFTAELVDGKIYIIGGQNDYFQTLKTVEEYDISTGAWSSCPEISEKKRDLTSAVIDGKIYVCGGDLFGHMGKSYSNMLEVYDPVSKTWTKKANMPKGLAGHRAVSLNGYLYVVGGKQEQQNKYDSEFSQNVYKYDPASNSWSTVASLPVPMTYHGLVAVNGKIYAIGGYNSTGMLDSVYEYDPLTNTWATKGPMPQGNMQFSTAVINDKIFIIGGSESFSNDLNIVYEYDPANEIWTKKQSLPSVMTRNCSVFDGSKIYTMGGMLDRLLYIDVIDTVYSYSPTEESIISLEMGSGLMEPKSGAKTLPLSISNVPSNGIYEVDITLEYDASTLSVTDITCGNIIADSNAFSYNIDNNLGTIRICYNGTQQAISSNGLLANIEFDVLNSVNTAKSSSLSFKKDKSKIYGAGSHEYTGLDLINGVVDIFIYGDVDGNGICESIDFALMADYLTGRIKNLPGSYSAISADLDGSGDVNSIDYGFLRSYILGQISKFPVQKE</sequence>
<dbReference type="CDD" id="cd04842">
    <property type="entry name" value="Peptidases_S8_Kp43_protease"/>
    <property type="match status" value="1"/>
</dbReference>
<feature type="active site" description="Charge relay system" evidence="8">
    <location>
        <position position="289"/>
    </location>
</feature>
<dbReference type="InterPro" id="IPR015500">
    <property type="entry name" value="Peptidase_S8_subtilisin-rel"/>
</dbReference>
<dbReference type="Gene3D" id="2.60.40.680">
    <property type="match status" value="1"/>
</dbReference>
<dbReference type="PROSITE" id="PS51766">
    <property type="entry name" value="DOCKERIN"/>
    <property type="match status" value="1"/>
</dbReference>
<evidence type="ECO:0000256" key="8">
    <source>
        <dbReference type="PROSITE-ProRule" id="PRU01240"/>
    </source>
</evidence>
<dbReference type="InterPro" id="IPR002102">
    <property type="entry name" value="Cohesin_dom"/>
</dbReference>
<dbReference type="InterPro" id="IPR016134">
    <property type="entry name" value="Dockerin_dom"/>
</dbReference>
<dbReference type="PROSITE" id="PS00138">
    <property type="entry name" value="SUBTILASE_SER"/>
    <property type="match status" value="1"/>
</dbReference>
<dbReference type="Pfam" id="PF01344">
    <property type="entry name" value="Kelch_1"/>
    <property type="match status" value="1"/>
</dbReference>
<dbReference type="Pfam" id="PF00404">
    <property type="entry name" value="Dockerin_1"/>
    <property type="match status" value="1"/>
</dbReference>